<dbReference type="InterPro" id="IPR011599">
    <property type="entry name" value="PFD_alpha_archaea"/>
</dbReference>
<dbReference type="CDD" id="cd23157">
    <property type="entry name" value="Prefoldin_5"/>
    <property type="match status" value="1"/>
</dbReference>
<sequence>MASNKSGGAQQIDITQLPLAQLNQLSQQLDQEIEFFANSLNQLKMAQTKFVESEECVSRVSPENKGKEILVPLTSSMYVPGHLSDVDTVLVDIGTGYYVDMPPAKAKEYFARKEEFIGKQMEKLQPLLQEKYRTKQVVVEVLQMKVQQQLASQQGAGGAAATS</sequence>
<dbReference type="EMBL" id="JACVVK020000270">
    <property type="protein sequence ID" value="KAK7480974.1"/>
    <property type="molecule type" value="Genomic_DNA"/>
</dbReference>
<dbReference type="InterPro" id="IPR009053">
    <property type="entry name" value="Prefoldin"/>
</dbReference>
<proteinExistence type="inferred from homology"/>
<keyword evidence="4" id="KW-1185">Reference proteome</keyword>
<evidence type="ECO:0000256" key="2">
    <source>
        <dbReference type="ARBA" id="ARBA00023186"/>
    </source>
</evidence>
<keyword evidence="2" id="KW-0143">Chaperone</keyword>
<dbReference type="Proteomes" id="UP001519460">
    <property type="component" value="Unassembled WGS sequence"/>
</dbReference>
<evidence type="ECO:0000313" key="4">
    <source>
        <dbReference type="Proteomes" id="UP001519460"/>
    </source>
</evidence>
<dbReference type="FunFam" id="1.10.287.370:FF:000004">
    <property type="entry name" value="Probable prefoldin subunit 5"/>
    <property type="match status" value="1"/>
</dbReference>
<evidence type="ECO:0008006" key="5">
    <source>
        <dbReference type="Google" id="ProtNLM"/>
    </source>
</evidence>
<comment type="caution">
    <text evidence="3">The sequence shown here is derived from an EMBL/GenBank/DDBJ whole genome shotgun (WGS) entry which is preliminary data.</text>
</comment>
<comment type="similarity">
    <text evidence="1">Belongs to the prefoldin subunit alpha family.</text>
</comment>
<evidence type="ECO:0000256" key="1">
    <source>
        <dbReference type="ARBA" id="ARBA00010048"/>
    </source>
</evidence>
<evidence type="ECO:0000313" key="3">
    <source>
        <dbReference type="EMBL" id="KAK7480974.1"/>
    </source>
</evidence>
<dbReference type="SUPFAM" id="SSF46579">
    <property type="entry name" value="Prefoldin"/>
    <property type="match status" value="1"/>
</dbReference>
<dbReference type="Pfam" id="PF02996">
    <property type="entry name" value="Prefoldin"/>
    <property type="match status" value="1"/>
</dbReference>
<accession>A0ABD0K1Q5</accession>
<dbReference type="NCBIfam" id="TIGR00293">
    <property type="entry name" value="prefoldin subunit alpha"/>
    <property type="match status" value="1"/>
</dbReference>
<dbReference type="Gene3D" id="1.10.287.370">
    <property type="match status" value="1"/>
</dbReference>
<organism evidence="3 4">
    <name type="scientific">Batillaria attramentaria</name>
    <dbReference type="NCBI Taxonomy" id="370345"/>
    <lineage>
        <taxon>Eukaryota</taxon>
        <taxon>Metazoa</taxon>
        <taxon>Spiralia</taxon>
        <taxon>Lophotrochozoa</taxon>
        <taxon>Mollusca</taxon>
        <taxon>Gastropoda</taxon>
        <taxon>Caenogastropoda</taxon>
        <taxon>Sorbeoconcha</taxon>
        <taxon>Cerithioidea</taxon>
        <taxon>Batillariidae</taxon>
        <taxon>Batillaria</taxon>
    </lineage>
</organism>
<gene>
    <name evidence="3" type="ORF">BaRGS_00027789</name>
</gene>
<name>A0ABD0K1Q5_9CAEN</name>
<reference evidence="3 4" key="1">
    <citation type="journal article" date="2023" name="Sci. Data">
        <title>Genome assembly of the Korean intertidal mud-creeper Batillaria attramentaria.</title>
        <authorList>
            <person name="Patra A.K."/>
            <person name="Ho P.T."/>
            <person name="Jun S."/>
            <person name="Lee S.J."/>
            <person name="Kim Y."/>
            <person name="Won Y.J."/>
        </authorList>
    </citation>
    <scope>NUCLEOTIDE SEQUENCE [LARGE SCALE GENOMIC DNA]</scope>
    <source>
        <strain evidence="3">Wonlab-2016</strain>
    </source>
</reference>
<protein>
    <recommendedName>
        <fullName evidence="5">Prefoldin subunit 5</fullName>
    </recommendedName>
</protein>
<dbReference type="AlphaFoldDB" id="A0ABD0K1Q5"/>
<dbReference type="PANTHER" id="PTHR12674:SF2">
    <property type="entry name" value="PREFOLDIN SUBUNIT 5"/>
    <property type="match status" value="1"/>
</dbReference>
<dbReference type="InterPro" id="IPR004127">
    <property type="entry name" value="Prefoldin_subunit_alpha"/>
</dbReference>
<dbReference type="PANTHER" id="PTHR12674">
    <property type="entry name" value="PREFOLDIN SUBUNIT 5"/>
    <property type="match status" value="1"/>
</dbReference>